<accession>A0A8H6FH66</accession>
<protein>
    <submittedName>
        <fullName evidence="1">Uncharacterized protein</fullName>
    </submittedName>
</protein>
<proteinExistence type="predicted"/>
<name>A0A8H6FH66_9LECA</name>
<keyword evidence="2" id="KW-1185">Reference proteome</keyword>
<dbReference type="Proteomes" id="UP000578531">
    <property type="component" value="Unassembled WGS sequence"/>
</dbReference>
<evidence type="ECO:0000313" key="1">
    <source>
        <dbReference type="EMBL" id="KAF6227733.1"/>
    </source>
</evidence>
<organism evidence="1 2">
    <name type="scientific">Letharia columbiana</name>
    <dbReference type="NCBI Taxonomy" id="112416"/>
    <lineage>
        <taxon>Eukaryota</taxon>
        <taxon>Fungi</taxon>
        <taxon>Dikarya</taxon>
        <taxon>Ascomycota</taxon>
        <taxon>Pezizomycotina</taxon>
        <taxon>Lecanoromycetes</taxon>
        <taxon>OSLEUM clade</taxon>
        <taxon>Lecanoromycetidae</taxon>
        <taxon>Lecanorales</taxon>
        <taxon>Lecanorineae</taxon>
        <taxon>Parmeliaceae</taxon>
        <taxon>Letharia</taxon>
    </lineage>
</organism>
<dbReference type="OrthoDB" id="4392610at2759"/>
<gene>
    <name evidence="1" type="ORF">HO173_012063</name>
</gene>
<comment type="caution">
    <text evidence="1">The sequence shown here is derived from an EMBL/GenBank/DDBJ whole genome shotgun (WGS) entry which is preliminary data.</text>
</comment>
<reference evidence="1 2" key="1">
    <citation type="journal article" date="2020" name="Genomics">
        <title>Complete, high-quality genomes from long-read metagenomic sequencing of two wolf lichen thalli reveals enigmatic genome architecture.</title>
        <authorList>
            <person name="McKenzie S.K."/>
            <person name="Walston R.F."/>
            <person name="Allen J.L."/>
        </authorList>
    </citation>
    <scope>NUCLEOTIDE SEQUENCE [LARGE SCALE GENOMIC DNA]</scope>
    <source>
        <strain evidence="1">WasteWater2</strain>
    </source>
</reference>
<evidence type="ECO:0000313" key="2">
    <source>
        <dbReference type="Proteomes" id="UP000578531"/>
    </source>
</evidence>
<dbReference type="RefSeq" id="XP_037159224.1">
    <property type="nucleotide sequence ID" value="XM_037313936.1"/>
</dbReference>
<dbReference type="EMBL" id="JACCJC010000082">
    <property type="protein sequence ID" value="KAF6227733.1"/>
    <property type="molecule type" value="Genomic_DNA"/>
</dbReference>
<dbReference type="AlphaFoldDB" id="A0A8H6FH66"/>
<sequence length="124" mass="14023">MYAVQYAAPARHTLRILLDNAYRTGNAADFDAQKITNTVTFLEGAAREKGLEHRVLKSLLHTWFWSVNSGKYRKSLSLKTANTRTEQSQAAIQHFEITLKMLNESMGMCLPTTFTTKRESPGID</sequence>
<dbReference type="GeneID" id="59293700"/>